<comment type="similarity">
    <text evidence="11">Belongs to the G-protein coupled receptor 3 family. TAS1R subfamily.</text>
</comment>
<evidence type="ECO:0000256" key="1">
    <source>
        <dbReference type="ARBA" id="ARBA00004651"/>
    </source>
</evidence>
<keyword evidence="17" id="KW-1185">Reference proteome</keyword>
<dbReference type="RefSeq" id="XP_035881047.1">
    <property type="nucleotide sequence ID" value="XM_036025154.1"/>
</dbReference>
<evidence type="ECO:0000256" key="13">
    <source>
        <dbReference type="SAM" id="MobiDB-lite"/>
    </source>
</evidence>
<evidence type="ECO:0000256" key="10">
    <source>
        <dbReference type="ARBA" id="ARBA00023224"/>
    </source>
</evidence>
<evidence type="ECO:0000256" key="6">
    <source>
        <dbReference type="ARBA" id="ARBA00023040"/>
    </source>
</evidence>
<dbReference type="InParanoid" id="A0A7E6DQ49"/>
<dbReference type="InterPro" id="IPR001828">
    <property type="entry name" value="ANF_lig-bd_rcpt"/>
</dbReference>
<evidence type="ECO:0000313" key="17">
    <source>
        <dbReference type="Proteomes" id="UP000504628"/>
    </source>
</evidence>
<dbReference type="GO" id="GO:0050917">
    <property type="term" value="P:sensory perception of umami taste"/>
    <property type="evidence" value="ECO:0007669"/>
    <property type="project" value="TreeGrafter"/>
</dbReference>
<dbReference type="PROSITE" id="PS50259">
    <property type="entry name" value="G_PROTEIN_RECEP_F3_4"/>
    <property type="match status" value="1"/>
</dbReference>
<dbReference type="FunFam" id="3.40.50.2300:FF:000016">
    <property type="entry name" value="Taste 1 receptor member 2"/>
    <property type="match status" value="1"/>
</dbReference>
<keyword evidence="4 15" id="KW-0732">Signal</keyword>
<dbReference type="Gene3D" id="2.10.50.30">
    <property type="entry name" value="GPCR, family 3, nine cysteines domain"/>
    <property type="match status" value="1"/>
</dbReference>
<dbReference type="Proteomes" id="UP000504628">
    <property type="component" value="Chromosome 5"/>
</dbReference>
<keyword evidence="5 14" id="KW-1133">Transmembrane helix</keyword>
<dbReference type="Pfam" id="PF07562">
    <property type="entry name" value="NCD3G"/>
    <property type="match status" value="1"/>
</dbReference>
<comment type="subcellular location">
    <subcellularLocation>
        <location evidence="1">Cell membrane</location>
        <topology evidence="1">Multi-pass membrane protein</topology>
    </subcellularLocation>
</comment>
<gene>
    <name evidence="18" type="primary">TAS1R3</name>
</gene>
<dbReference type="GO" id="GO:0004930">
    <property type="term" value="F:G protein-coupled receptor activity"/>
    <property type="evidence" value="ECO:0007669"/>
    <property type="project" value="UniProtKB-KW"/>
</dbReference>
<name>A0A7E6DQ49_9CHIR</name>
<evidence type="ECO:0000256" key="12">
    <source>
        <dbReference type="ARBA" id="ARBA00040705"/>
    </source>
</evidence>
<evidence type="ECO:0000256" key="4">
    <source>
        <dbReference type="ARBA" id="ARBA00022729"/>
    </source>
</evidence>
<feature type="transmembrane region" description="Helical" evidence="14">
    <location>
        <begin position="859"/>
        <end position="881"/>
    </location>
</feature>
<dbReference type="Pfam" id="PF01094">
    <property type="entry name" value="ANF_receptor"/>
    <property type="match status" value="1"/>
</dbReference>
<dbReference type="FunCoup" id="A0A7E6DQ49">
    <property type="interactions" value="187"/>
</dbReference>
<feature type="chain" id="PRO_5028925819" description="Taste receptor type 1 member 3" evidence="15">
    <location>
        <begin position="19"/>
        <end position="933"/>
    </location>
</feature>
<dbReference type="InterPro" id="IPR017978">
    <property type="entry name" value="GPCR_3_C"/>
</dbReference>
<evidence type="ECO:0000256" key="9">
    <source>
        <dbReference type="ARBA" id="ARBA00023180"/>
    </source>
</evidence>
<evidence type="ECO:0000256" key="3">
    <source>
        <dbReference type="ARBA" id="ARBA00022692"/>
    </source>
</evidence>
<dbReference type="InterPro" id="IPR028082">
    <property type="entry name" value="Peripla_BP_I"/>
</dbReference>
<dbReference type="PRINTS" id="PR00248">
    <property type="entry name" value="GPCRMGR"/>
</dbReference>
<dbReference type="AlphaFoldDB" id="A0A7E6DQ49"/>
<evidence type="ECO:0000256" key="14">
    <source>
        <dbReference type="SAM" id="Phobius"/>
    </source>
</evidence>
<dbReference type="PANTHER" id="PTHR24061">
    <property type="entry name" value="CALCIUM-SENSING RECEPTOR-RELATED"/>
    <property type="match status" value="1"/>
</dbReference>
<sequence length="933" mass="100771">MPGLALLGLCALLGLGAGAPLCLSRQLRMRGDYVLGGLFPLGLAEETGLRDRTQPNTTACTRFSSLGLLWALAGKMAVEEINRGSTLLPGRLLGYDFFDTCSDSVVAMKPSLMFMAEAGGRDVAARCDYAQYQPRMLAVIGPHSSQLALVTGKLFGFFLMPQVSYGASMDRLSDREAFPSFFRTVPSDRVQATAMVELLHTLRWNWVAALGSDEEYGRQGLSLFSSLASTRGICIAHEGLVPLPGAAGRDLDAVQELLHQLNQSSVQVVVLFSSPEAARTLFSHSIHCRLSPKVWVASEAWLTSDLVMTLPGMAQVGTVLGFLQRGAPMPDFSSYVQTRLALAADPAFCASLEEQQPGLEEHVVGPRCPQCDHTSLDKVSTGLPHHQTFAAYAAVYSVAQALHNTLLCNASGCPTREPVQPWQVRGCGVSCAGPACLLHRRGWGSGPRAAGLAPPTAAHAQQLLAKMYNMSFRVRGLTLRFDASGNVDLDYDLKLWVWRDPTPELRTVGSFDGHLRLQRSQMRWHTPSNMVRGTGQLRTEVCPAWGRGRGRQPSGALVLRPRQVPVSQCSRSCEDGQVRRVKGFHSCCYDCVSCTAGSYRRSADDLVCTQCERDQWSPDRSARCFPRRPKFLAWGEPATLLLLVLLGLALGLALAALGLFVQHRDSPLVQASGGSRACFGLACLGLVGLSALLYPGRPRPAQCLAQQPLLHLPLAGCLSTLALQAAEVFVESELPPSWADRLRGHLRGPRAWLAVLLAVLVEAALCAWSLGAFPPQVVTDWQVLPTEVLVHCRMHSWVGFGLPHSANAVLASLCFLGTFLVHGRPGRYNGARGLTFAALAYFIPWLSFVPLFANVHVAYQPAVQMGISLLCALGILATFHLPKCYVLLWRPESNTPEVFLGGVPGDARGGGGSGGGQETEQKPVTRDLAAPPH</sequence>
<keyword evidence="8 18" id="KW-0675">Receptor</keyword>
<feature type="transmembrane region" description="Helical" evidence="14">
    <location>
        <begin position="794"/>
        <end position="821"/>
    </location>
</feature>
<proteinExistence type="inferred from homology"/>
<dbReference type="GeneID" id="114496823"/>
<dbReference type="InterPro" id="IPR011500">
    <property type="entry name" value="GPCR_3_9-Cys_dom"/>
</dbReference>
<dbReference type="Pfam" id="PF00003">
    <property type="entry name" value="7tm_3"/>
    <property type="match status" value="1"/>
</dbReference>
<evidence type="ECO:0000256" key="2">
    <source>
        <dbReference type="ARBA" id="ARBA00022475"/>
    </source>
</evidence>
<feature type="transmembrane region" description="Helical" evidence="14">
    <location>
        <begin position="833"/>
        <end position="853"/>
    </location>
</feature>
<dbReference type="KEGG" id="pdic:114496823"/>
<dbReference type="InterPro" id="IPR000337">
    <property type="entry name" value="GPCR_3"/>
</dbReference>
<reference evidence="18" key="1">
    <citation type="submission" date="2025-08" db="UniProtKB">
        <authorList>
            <consortium name="RefSeq"/>
        </authorList>
    </citation>
    <scope>IDENTIFICATION</scope>
    <source>
        <tissue evidence="18">Muscle</tissue>
    </source>
</reference>
<evidence type="ECO:0000259" key="16">
    <source>
        <dbReference type="PROSITE" id="PS50259"/>
    </source>
</evidence>
<accession>A0A7E6DQ49</accession>
<evidence type="ECO:0000256" key="5">
    <source>
        <dbReference type="ARBA" id="ARBA00022989"/>
    </source>
</evidence>
<organism evidence="17 18">
    <name type="scientific">Phyllostomus discolor</name>
    <name type="common">pale spear-nosed bat</name>
    <dbReference type="NCBI Taxonomy" id="89673"/>
    <lineage>
        <taxon>Eukaryota</taxon>
        <taxon>Metazoa</taxon>
        <taxon>Chordata</taxon>
        <taxon>Craniata</taxon>
        <taxon>Vertebrata</taxon>
        <taxon>Euteleostomi</taxon>
        <taxon>Mammalia</taxon>
        <taxon>Eutheria</taxon>
        <taxon>Laurasiatheria</taxon>
        <taxon>Chiroptera</taxon>
        <taxon>Yangochiroptera</taxon>
        <taxon>Phyllostomidae</taxon>
        <taxon>Phyllostominae</taxon>
        <taxon>Phyllostomus</taxon>
    </lineage>
</organism>
<dbReference type="InterPro" id="IPR038550">
    <property type="entry name" value="GPCR_3_9-Cys_sf"/>
</dbReference>
<evidence type="ECO:0000313" key="18">
    <source>
        <dbReference type="RefSeq" id="XP_035881047.1"/>
    </source>
</evidence>
<feature type="transmembrane region" description="Helical" evidence="14">
    <location>
        <begin position="638"/>
        <end position="661"/>
    </location>
</feature>
<keyword evidence="3 14" id="KW-0812">Transmembrane</keyword>
<dbReference type="SUPFAM" id="SSF53822">
    <property type="entry name" value="Periplasmic binding protein-like I"/>
    <property type="match status" value="1"/>
</dbReference>
<feature type="domain" description="G-protein coupled receptors family 3 profile" evidence="16">
    <location>
        <begin position="638"/>
        <end position="895"/>
    </location>
</feature>
<feature type="signal peptide" evidence="15">
    <location>
        <begin position="1"/>
        <end position="18"/>
    </location>
</feature>
<keyword evidence="2" id="KW-1003">Cell membrane</keyword>
<dbReference type="Gene3D" id="3.40.50.2300">
    <property type="match status" value="2"/>
</dbReference>
<dbReference type="PANTHER" id="PTHR24061:SF435">
    <property type="entry name" value="TASTE RECEPTOR TYPE 1 MEMBER 3"/>
    <property type="match status" value="1"/>
</dbReference>
<feature type="transmembrane region" description="Helical" evidence="14">
    <location>
        <begin position="673"/>
        <end position="694"/>
    </location>
</feature>
<dbReference type="FunFam" id="2.10.50.30:FF:000004">
    <property type="entry name" value="Taste receptor type 1 member 3-like protein"/>
    <property type="match status" value="1"/>
</dbReference>
<keyword evidence="9" id="KW-0325">Glycoprotein</keyword>
<dbReference type="GO" id="GO:0005886">
    <property type="term" value="C:plasma membrane"/>
    <property type="evidence" value="ECO:0007669"/>
    <property type="project" value="UniProtKB-SubCell"/>
</dbReference>
<dbReference type="InterPro" id="IPR000068">
    <property type="entry name" value="GPCR_3_Ca_sens_rcpt-rel"/>
</dbReference>
<evidence type="ECO:0000256" key="7">
    <source>
        <dbReference type="ARBA" id="ARBA00023136"/>
    </source>
</evidence>
<keyword evidence="6" id="KW-0297">G-protein coupled receptor</keyword>
<dbReference type="OrthoDB" id="5984008at2759"/>
<dbReference type="GO" id="GO:0033041">
    <property type="term" value="F:sweet taste receptor activity"/>
    <property type="evidence" value="ECO:0007669"/>
    <property type="project" value="TreeGrafter"/>
</dbReference>
<feature type="compositionally biased region" description="Gly residues" evidence="13">
    <location>
        <begin position="905"/>
        <end position="917"/>
    </location>
</feature>
<protein>
    <recommendedName>
        <fullName evidence="12">Taste receptor type 1 member 3</fullName>
    </recommendedName>
</protein>
<evidence type="ECO:0000256" key="11">
    <source>
        <dbReference type="ARBA" id="ARBA00038492"/>
    </source>
</evidence>
<feature type="transmembrane region" description="Helical" evidence="14">
    <location>
        <begin position="751"/>
        <end position="774"/>
    </location>
</feature>
<evidence type="ECO:0000256" key="15">
    <source>
        <dbReference type="SAM" id="SignalP"/>
    </source>
</evidence>
<keyword evidence="7 14" id="KW-0472">Membrane</keyword>
<feature type="region of interest" description="Disordered" evidence="13">
    <location>
        <begin position="905"/>
        <end position="933"/>
    </location>
</feature>
<evidence type="ECO:0000256" key="8">
    <source>
        <dbReference type="ARBA" id="ARBA00023170"/>
    </source>
</evidence>
<dbReference type="CTD" id="83756"/>
<keyword evidence="10" id="KW-0807">Transducer</keyword>